<dbReference type="AlphaFoldDB" id="A0A6M6JKQ3"/>
<keyword evidence="3" id="KW-1185">Reference proteome</keyword>
<dbReference type="KEGG" id="pbro:HOP40_20005"/>
<gene>
    <name evidence="2" type="ORF">HOP40_20005</name>
</gene>
<dbReference type="InterPro" id="IPR054817">
    <property type="entry name" value="Glycosyl_F510_1955-like"/>
</dbReference>
<dbReference type="Proteomes" id="UP000505377">
    <property type="component" value="Chromosome"/>
</dbReference>
<sequence>MASQLTPRTPSLRALALGAAAAILLAGCSAGTGSEGHGAGQPGVGSAGLPYEHVHGLGIDPADDTVFVATHDGLFRSSPGGALERADSTGRDLMGFTITGPGAFLSSGHPGPGEQVANPLGVVESTDAGATWTALGLAGQVDFHALEAVPGAVYGYDATNRVLRASTDGGHSWDTRVALAALDIAADPADPTVILATVQGGVAASRDGGRIFTAPTGPALAYLSWAPTGTVYGIGLDGALFASTTGGAGWQQVGVVPGGRPQALTATGATLLAATAGGVYRSDDDGATFHPLT</sequence>
<dbReference type="Gene3D" id="2.130.10.10">
    <property type="entry name" value="YVTN repeat-like/Quinoprotein amine dehydrogenase"/>
    <property type="match status" value="2"/>
</dbReference>
<proteinExistence type="predicted"/>
<reference evidence="2 3" key="1">
    <citation type="submission" date="2020-05" db="EMBL/GenBank/DDBJ databases">
        <authorList>
            <person name="Mo P."/>
        </authorList>
    </citation>
    <scope>NUCLEOTIDE SEQUENCE [LARGE SCALE GENOMIC DNA]</scope>
    <source>
        <strain evidence="2 3">Gen01</strain>
    </source>
</reference>
<feature type="signal peptide" evidence="1">
    <location>
        <begin position="1"/>
        <end position="26"/>
    </location>
</feature>
<name>A0A6M6JKQ3_9PSEU</name>
<keyword evidence="1" id="KW-0732">Signal</keyword>
<dbReference type="InterPro" id="IPR015943">
    <property type="entry name" value="WD40/YVTN_repeat-like_dom_sf"/>
</dbReference>
<dbReference type="SUPFAM" id="SSF110296">
    <property type="entry name" value="Oligoxyloglucan reducing end-specific cellobiohydrolase"/>
    <property type="match status" value="1"/>
</dbReference>
<dbReference type="EMBL" id="CP053564">
    <property type="protein sequence ID" value="QJY47815.1"/>
    <property type="molecule type" value="Genomic_DNA"/>
</dbReference>
<evidence type="ECO:0000313" key="2">
    <source>
        <dbReference type="EMBL" id="QJY47815.1"/>
    </source>
</evidence>
<feature type="chain" id="PRO_5039082244" evidence="1">
    <location>
        <begin position="27"/>
        <end position="293"/>
    </location>
</feature>
<organism evidence="2 3">
    <name type="scientific">Pseudonocardia broussonetiae</name>
    <dbReference type="NCBI Taxonomy" id="2736640"/>
    <lineage>
        <taxon>Bacteria</taxon>
        <taxon>Bacillati</taxon>
        <taxon>Actinomycetota</taxon>
        <taxon>Actinomycetes</taxon>
        <taxon>Pseudonocardiales</taxon>
        <taxon>Pseudonocardiaceae</taxon>
        <taxon>Pseudonocardia</taxon>
    </lineage>
</organism>
<evidence type="ECO:0000313" key="3">
    <source>
        <dbReference type="Proteomes" id="UP000505377"/>
    </source>
</evidence>
<accession>A0A6M6JKQ3</accession>
<dbReference type="NCBIfam" id="NF045728">
    <property type="entry name" value="glycosyl_F510_1955"/>
    <property type="match status" value="1"/>
</dbReference>
<dbReference type="RefSeq" id="WP_172160845.1">
    <property type="nucleotide sequence ID" value="NZ_CP053564.1"/>
</dbReference>
<protein>
    <submittedName>
        <fullName evidence="2">Exo-alpha-sialidase</fullName>
    </submittedName>
</protein>
<evidence type="ECO:0000256" key="1">
    <source>
        <dbReference type="SAM" id="SignalP"/>
    </source>
</evidence>